<dbReference type="InterPro" id="IPR001810">
    <property type="entry name" value="F-box_dom"/>
</dbReference>
<dbReference type="HOGENOM" id="CLU_047427_1_0_1"/>
<name>A0A0D1YXA3_9PEZI</name>
<dbReference type="Proteomes" id="UP000053259">
    <property type="component" value="Unassembled WGS sequence"/>
</dbReference>
<accession>A0A0D1YXA3</accession>
<evidence type="ECO:0000259" key="1">
    <source>
        <dbReference type="PROSITE" id="PS50181"/>
    </source>
</evidence>
<gene>
    <name evidence="2" type="ORF">PV09_03856</name>
</gene>
<dbReference type="PROSITE" id="PS50181">
    <property type="entry name" value="FBOX"/>
    <property type="match status" value="1"/>
</dbReference>
<protein>
    <recommendedName>
        <fullName evidence="1">F-box domain-containing protein</fullName>
    </recommendedName>
</protein>
<keyword evidence="3" id="KW-1185">Reference proteome</keyword>
<proteinExistence type="predicted"/>
<dbReference type="InParanoid" id="A0A0D1YXA3"/>
<dbReference type="VEuPathDB" id="FungiDB:PV09_03856"/>
<dbReference type="AlphaFoldDB" id="A0A0D1YXA3"/>
<sequence length="329" mass="39147">MPKNGRKGADEIEPLVDLTQDLQLNSKKLERLRKRQQKRAERGCRYASHSILDLPYELLLKVLELLRPSDVLRLSRTCKAFHDFLRCEEETIARKIINHRYVAISKCFLLPVLLRELDARTQNILRDEERQEIVNLKKRPFQHIKSPDPSFLCTCMTCLLRWNSLNLIVDWNYWQDNLDKGEPIPMIARGKCPEWNALLIEDNASYVLKALERPLWHALLFERHLDSMVRSISRQKANRGNKRKRFEMTAEDEASGTDVFLEREGPPTLELPFHRDQYYLLETYMPNRGWNSDQRRWMYVPAEQHETDVTIAVRFFQWREQQKSRNRGS</sequence>
<dbReference type="OrthoDB" id="3642468at2759"/>
<dbReference type="GeneID" id="27311829"/>
<dbReference type="Gene3D" id="1.20.1280.50">
    <property type="match status" value="1"/>
</dbReference>
<dbReference type="SUPFAM" id="SSF81383">
    <property type="entry name" value="F-box domain"/>
    <property type="match status" value="1"/>
</dbReference>
<organism evidence="2 3">
    <name type="scientific">Verruconis gallopava</name>
    <dbReference type="NCBI Taxonomy" id="253628"/>
    <lineage>
        <taxon>Eukaryota</taxon>
        <taxon>Fungi</taxon>
        <taxon>Dikarya</taxon>
        <taxon>Ascomycota</taxon>
        <taxon>Pezizomycotina</taxon>
        <taxon>Dothideomycetes</taxon>
        <taxon>Pleosporomycetidae</taxon>
        <taxon>Venturiales</taxon>
        <taxon>Sympoventuriaceae</taxon>
        <taxon>Verruconis</taxon>
    </lineage>
</organism>
<dbReference type="STRING" id="253628.A0A0D1YXA3"/>
<feature type="domain" description="F-box" evidence="1">
    <location>
        <begin position="48"/>
        <end position="96"/>
    </location>
</feature>
<evidence type="ECO:0000313" key="3">
    <source>
        <dbReference type="Proteomes" id="UP000053259"/>
    </source>
</evidence>
<reference evidence="2 3" key="1">
    <citation type="submission" date="2015-01" db="EMBL/GenBank/DDBJ databases">
        <title>The Genome Sequence of Ochroconis gallopava CBS43764.</title>
        <authorList>
            <consortium name="The Broad Institute Genomics Platform"/>
            <person name="Cuomo C."/>
            <person name="de Hoog S."/>
            <person name="Gorbushina A."/>
            <person name="Stielow B."/>
            <person name="Teixiera M."/>
            <person name="Abouelleil A."/>
            <person name="Chapman S.B."/>
            <person name="Priest M."/>
            <person name="Young S.K."/>
            <person name="Wortman J."/>
            <person name="Nusbaum C."/>
            <person name="Birren B."/>
        </authorList>
    </citation>
    <scope>NUCLEOTIDE SEQUENCE [LARGE SCALE GENOMIC DNA]</scope>
    <source>
        <strain evidence="2 3">CBS 43764</strain>
    </source>
</reference>
<dbReference type="InterPro" id="IPR036047">
    <property type="entry name" value="F-box-like_dom_sf"/>
</dbReference>
<dbReference type="RefSeq" id="XP_016215206.1">
    <property type="nucleotide sequence ID" value="XM_016357117.1"/>
</dbReference>
<evidence type="ECO:0000313" key="2">
    <source>
        <dbReference type="EMBL" id="KIW05337.1"/>
    </source>
</evidence>
<dbReference type="EMBL" id="KN847538">
    <property type="protein sequence ID" value="KIW05337.1"/>
    <property type="molecule type" value="Genomic_DNA"/>
</dbReference>
<dbReference type="Pfam" id="PF12937">
    <property type="entry name" value="F-box-like"/>
    <property type="match status" value="1"/>
</dbReference>